<protein>
    <recommendedName>
        <fullName evidence="4">BolA protein</fullName>
    </recommendedName>
</protein>
<dbReference type="InterPro" id="IPR045115">
    <property type="entry name" value="BOL2"/>
</dbReference>
<name>A0A0W4ZH36_PNEC8</name>
<dbReference type="GO" id="GO:0051537">
    <property type="term" value="F:2 iron, 2 sulfur cluster binding"/>
    <property type="evidence" value="ECO:0007669"/>
    <property type="project" value="EnsemblFungi"/>
</dbReference>
<accession>A0A0W4ZH36</accession>
<dbReference type="GO" id="GO:0000122">
    <property type="term" value="P:negative regulation of transcription by RNA polymerase II"/>
    <property type="evidence" value="ECO:0007669"/>
    <property type="project" value="EnsemblFungi"/>
</dbReference>
<dbReference type="GO" id="GO:0006879">
    <property type="term" value="P:intracellular iron ion homeostasis"/>
    <property type="evidence" value="ECO:0007669"/>
    <property type="project" value="EnsemblFungi"/>
</dbReference>
<dbReference type="GO" id="GO:0045944">
    <property type="term" value="P:positive regulation of transcription by RNA polymerase II"/>
    <property type="evidence" value="ECO:0007669"/>
    <property type="project" value="EnsemblFungi"/>
</dbReference>
<organism evidence="2 3">
    <name type="scientific">Pneumocystis carinii (strain B80)</name>
    <name type="common">Rat pneumocystis pneumonia agent</name>
    <name type="synonym">Pneumocystis carinii f. sp. carinii</name>
    <dbReference type="NCBI Taxonomy" id="1408658"/>
    <lineage>
        <taxon>Eukaryota</taxon>
        <taxon>Fungi</taxon>
        <taxon>Dikarya</taxon>
        <taxon>Ascomycota</taxon>
        <taxon>Taphrinomycotina</taxon>
        <taxon>Pneumocystomycetes</taxon>
        <taxon>Pneumocystaceae</taxon>
        <taxon>Pneumocystis</taxon>
    </lineage>
</organism>
<evidence type="ECO:0000313" key="2">
    <source>
        <dbReference type="EMBL" id="KTW27679.1"/>
    </source>
</evidence>
<evidence type="ECO:0000256" key="1">
    <source>
        <dbReference type="RuleBase" id="RU003860"/>
    </source>
</evidence>
<dbReference type="InterPro" id="IPR036065">
    <property type="entry name" value="BolA-like_sf"/>
</dbReference>
<dbReference type="RefSeq" id="XP_018225561.1">
    <property type="nucleotide sequence ID" value="XM_018370674.1"/>
</dbReference>
<dbReference type="Gene3D" id="3.10.20.90">
    <property type="entry name" value="Phosphatidylinositol 3-kinase Catalytic Subunit, Chain A, domain 1"/>
    <property type="match status" value="1"/>
</dbReference>
<reference evidence="3" key="1">
    <citation type="journal article" date="2016" name="Nat. Commun.">
        <title>Genome analysis of three Pneumocystis species reveals adaptation mechanisms to life exclusively in mammalian hosts.</title>
        <authorList>
            <person name="Ma L."/>
            <person name="Chen Z."/>
            <person name="Huang D.W."/>
            <person name="Kutty G."/>
            <person name="Ishihara M."/>
            <person name="Wang H."/>
            <person name="Abouelleil A."/>
            <person name="Bishop L."/>
            <person name="Davey E."/>
            <person name="Deng R."/>
            <person name="Deng X."/>
            <person name="Fan L."/>
            <person name="Fantoni G."/>
            <person name="Fitzgerald M."/>
            <person name="Gogineni E."/>
            <person name="Goldberg J.M."/>
            <person name="Handley G."/>
            <person name="Hu X."/>
            <person name="Huber C."/>
            <person name="Jiao X."/>
            <person name="Jones K."/>
            <person name="Levin J.Z."/>
            <person name="Liu Y."/>
            <person name="Macdonald P."/>
            <person name="Melnikov A."/>
            <person name="Raley C."/>
            <person name="Sassi M."/>
            <person name="Sherman B.T."/>
            <person name="Song X."/>
            <person name="Sykes S."/>
            <person name="Tran B."/>
            <person name="Walsh L."/>
            <person name="Xia Y."/>
            <person name="Yang J."/>
            <person name="Young S."/>
            <person name="Zeng Q."/>
            <person name="Zheng X."/>
            <person name="Stephens R."/>
            <person name="Nusbaum C."/>
            <person name="Birren B.W."/>
            <person name="Azadi P."/>
            <person name="Lempicki R.A."/>
            <person name="Cuomo C.A."/>
            <person name="Kovacs J.A."/>
        </authorList>
    </citation>
    <scope>NUCLEOTIDE SEQUENCE [LARGE SCALE GENOMIC DNA]</scope>
    <source>
        <strain evidence="3">B80</strain>
    </source>
</reference>
<dbReference type="PIRSF" id="PIRSF003113">
    <property type="entry name" value="BolA"/>
    <property type="match status" value="1"/>
</dbReference>
<dbReference type="VEuPathDB" id="FungiDB:T552_02119"/>
<dbReference type="GO" id="GO:0005634">
    <property type="term" value="C:nucleus"/>
    <property type="evidence" value="ECO:0007669"/>
    <property type="project" value="EnsemblFungi"/>
</dbReference>
<evidence type="ECO:0000313" key="3">
    <source>
        <dbReference type="Proteomes" id="UP000054454"/>
    </source>
</evidence>
<evidence type="ECO:0008006" key="4">
    <source>
        <dbReference type="Google" id="ProtNLM"/>
    </source>
</evidence>
<dbReference type="PANTHER" id="PTHR12735">
    <property type="entry name" value="BOLA-LIKE PROTEIN-RELATED"/>
    <property type="match status" value="1"/>
</dbReference>
<comment type="caution">
    <text evidence="2">The sequence shown here is derived from an EMBL/GenBank/DDBJ whole genome shotgun (WGS) entry which is preliminary data.</text>
</comment>
<dbReference type="InterPro" id="IPR002634">
    <property type="entry name" value="BolA"/>
</dbReference>
<dbReference type="OrthoDB" id="4983at2759"/>
<dbReference type="GO" id="GO:0051604">
    <property type="term" value="P:protein maturation"/>
    <property type="evidence" value="ECO:0007669"/>
    <property type="project" value="InterPro"/>
</dbReference>
<dbReference type="GO" id="GO:1990229">
    <property type="term" value="C:iron-sulfur cluster assembly complex"/>
    <property type="evidence" value="ECO:0007669"/>
    <property type="project" value="EnsemblFungi"/>
</dbReference>
<dbReference type="GO" id="GO:0005829">
    <property type="term" value="C:cytosol"/>
    <property type="evidence" value="ECO:0007669"/>
    <property type="project" value="EnsemblFungi"/>
</dbReference>
<dbReference type="GO" id="GO:0071281">
    <property type="term" value="P:cellular response to iron ion"/>
    <property type="evidence" value="ECO:0007669"/>
    <property type="project" value="EnsemblFungi"/>
</dbReference>
<proteinExistence type="inferred from homology"/>
<comment type="similarity">
    <text evidence="1">Belongs to the BolA/IbaG family.</text>
</comment>
<dbReference type="Pfam" id="PF01722">
    <property type="entry name" value="BolA"/>
    <property type="match status" value="1"/>
</dbReference>
<dbReference type="EMBL" id="LFVZ01000009">
    <property type="protein sequence ID" value="KTW27679.1"/>
    <property type="molecule type" value="Genomic_DNA"/>
</dbReference>
<dbReference type="AlphaFoldDB" id="A0A0W4ZH36"/>
<gene>
    <name evidence="2" type="ORF">T552_02119</name>
</gene>
<dbReference type="GeneID" id="28936877"/>
<dbReference type="PANTHER" id="PTHR12735:SF27">
    <property type="entry name" value="BOLA-LIKE PROTEIN 2"/>
    <property type="match status" value="1"/>
</dbReference>
<dbReference type="Proteomes" id="UP000054454">
    <property type="component" value="Unassembled WGS sequence"/>
</dbReference>
<sequence length="91" mass="10468">MTARITAKKIEQALKERLDAVEAIIQDVSSGCGTSFRCKIVSERFNNLNMLSRHRLVNNALKEEINSLHSFSQEDYTPEEWNKLQENNVSK</sequence>
<dbReference type="SUPFAM" id="SSF82657">
    <property type="entry name" value="BolA-like"/>
    <property type="match status" value="1"/>
</dbReference>
<keyword evidence="3" id="KW-1185">Reference proteome</keyword>